<keyword evidence="2" id="KW-0472">Membrane</keyword>
<accession>A0A6I0F1N6</accession>
<dbReference type="Proteomes" id="UP000432715">
    <property type="component" value="Unassembled WGS sequence"/>
</dbReference>
<keyword evidence="2" id="KW-0812">Transmembrane</keyword>
<name>A0A6I0F1N6_9FIRM</name>
<evidence type="ECO:0000256" key="1">
    <source>
        <dbReference type="SAM" id="Coils"/>
    </source>
</evidence>
<dbReference type="AlphaFoldDB" id="A0A6I0F1N6"/>
<keyword evidence="2" id="KW-1133">Transmembrane helix</keyword>
<evidence type="ECO:0000313" key="3">
    <source>
        <dbReference type="EMBL" id="KAB3534872.1"/>
    </source>
</evidence>
<keyword evidence="4" id="KW-1185">Reference proteome</keyword>
<organism evidence="3 4">
    <name type="scientific">Alkaliphilus pronyensis</name>
    <dbReference type="NCBI Taxonomy" id="1482732"/>
    <lineage>
        <taxon>Bacteria</taxon>
        <taxon>Bacillati</taxon>
        <taxon>Bacillota</taxon>
        <taxon>Clostridia</taxon>
        <taxon>Peptostreptococcales</taxon>
        <taxon>Natronincolaceae</taxon>
        <taxon>Alkaliphilus</taxon>
    </lineage>
</organism>
<dbReference type="RefSeq" id="WP_151861042.1">
    <property type="nucleotide sequence ID" value="NZ_WBZC01000024.1"/>
</dbReference>
<comment type="caution">
    <text evidence="3">The sequence shown here is derived from an EMBL/GenBank/DDBJ whole genome shotgun (WGS) entry which is preliminary data.</text>
</comment>
<dbReference type="OrthoDB" id="1954708at2"/>
<evidence type="ECO:0000256" key="2">
    <source>
        <dbReference type="SAM" id="Phobius"/>
    </source>
</evidence>
<feature type="transmembrane region" description="Helical" evidence="2">
    <location>
        <begin position="6"/>
        <end position="28"/>
    </location>
</feature>
<gene>
    <name evidence="3" type="ORF">F8154_07750</name>
</gene>
<keyword evidence="1" id="KW-0175">Coiled coil</keyword>
<protein>
    <submittedName>
        <fullName evidence="3">Uncharacterized protein</fullName>
    </submittedName>
</protein>
<reference evidence="3 4" key="1">
    <citation type="submission" date="2019-10" db="EMBL/GenBank/DDBJ databases">
        <title>Alkaliphilus serpentinus sp. nov. and Alkaliphilus pronyensis sp. nov., two novel anaerobic alkaliphilic species isolated from the serpentinized-hosted hydrothermal field of the Prony Bay (New Caledonia).</title>
        <authorList>
            <person name="Postec A."/>
        </authorList>
    </citation>
    <scope>NUCLEOTIDE SEQUENCE [LARGE SCALE GENOMIC DNA]</scope>
    <source>
        <strain evidence="3 4">LacV</strain>
    </source>
</reference>
<proteinExistence type="predicted"/>
<evidence type="ECO:0000313" key="4">
    <source>
        <dbReference type="Proteomes" id="UP000432715"/>
    </source>
</evidence>
<sequence length="132" mass="15334">MSSLLYIISNLIIIVSTVILIAFGLKLIRSLNRESKLIGNIEYTDELFNRIDSIILVSVITVSNTMVNRLKNEKAFFQKEKEEAFEEAKNRIANIINTQDTQHIGAYIDNIDEWIDNRIEYYVRTLKTSNYV</sequence>
<feature type="coiled-coil region" evidence="1">
    <location>
        <begin position="67"/>
        <end position="98"/>
    </location>
</feature>
<dbReference type="EMBL" id="WBZC01000024">
    <property type="protein sequence ID" value="KAB3534872.1"/>
    <property type="molecule type" value="Genomic_DNA"/>
</dbReference>